<dbReference type="AlphaFoldDB" id="A0A9E6Y2I0"/>
<evidence type="ECO:0000256" key="6">
    <source>
        <dbReference type="SAM" id="Phobius"/>
    </source>
</evidence>
<dbReference type="PANTHER" id="PTHR19271">
    <property type="entry name" value="CYTOCHROME B"/>
    <property type="match status" value="1"/>
</dbReference>
<dbReference type="PANTHER" id="PTHR19271:SF16">
    <property type="entry name" value="CYTOCHROME B"/>
    <property type="match status" value="1"/>
</dbReference>
<protein>
    <recommendedName>
        <fullName evidence="3">Cytochrome bc1 complex cytochrome b subunit</fullName>
        <ecNumber evidence="2">7.1.1.8</ecNumber>
    </recommendedName>
    <alternativeName>
        <fullName evidence="5">Cytochrome bc1 reductase complex subunit QcrB</fullName>
    </alternativeName>
</protein>
<keyword evidence="6" id="KW-0472">Membrane</keyword>
<feature type="transmembrane region" description="Helical" evidence="6">
    <location>
        <begin position="172"/>
        <end position="194"/>
    </location>
</feature>
<comment type="catalytic activity">
    <reaction evidence="4">
        <text>a quinol + 2 Fe(III)-[cytochrome c](out) = a quinone + 2 Fe(II)-[cytochrome c](out) + 2 H(+)(out)</text>
        <dbReference type="Rhea" id="RHEA:11484"/>
        <dbReference type="Rhea" id="RHEA-COMP:10350"/>
        <dbReference type="Rhea" id="RHEA-COMP:14399"/>
        <dbReference type="ChEBI" id="CHEBI:15378"/>
        <dbReference type="ChEBI" id="CHEBI:24646"/>
        <dbReference type="ChEBI" id="CHEBI:29033"/>
        <dbReference type="ChEBI" id="CHEBI:29034"/>
        <dbReference type="ChEBI" id="CHEBI:132124"/>
        <dbReference type="EC" id="7.1.1.8"/>
    </reaction>
</comment>
<feature type="transmembrane region" description="Helical" evidence="6">
    <location>
        <begin position="87"/>
        <end position="106"/>
    </location>
</feature>
<feature type="transmembrane region" description="Helical" evidence="6">
    <location>
        <begin position="140"/>
        <end position="160"/>
    </location>
</feature>
<dbReference type="Gene3D" id="1.20.810.10">
    <property type="entry name" value="Cytochrome Bc1 Complex, Chain C"/>
    <property type="match status" value="1"/>
</dbReference>
<dbReference type="Proteomes" id="UP001162834">
    <property type="component" value="Chromosome"/>
</dbReference>
<sequence length="467" mass="52018">MLRRRSRDPLAEPVAFIDRRLGAAPFLRAALKYVFPDHWSFLLGEIALYAFIALIATGTYLALFFVPSTGETVYSGGYEPLQGATMSHAYASTLSLSFDVPAGLLIRQTHHWAALVFVAAIVVHLMRIFFTGAFRKPRELNWMVGVTMLALAILEGFAGYSLPDDLLSGMGLAIANGVALSLPLIGGQFATLVWDGQFPGSEVFEPRLFIAHVFILPAILGTLIAVHLAMIMRQKHTQFRGPGRTERNDVGTPMWPGYALRTLGWMFAVFAVLVLLGGLVQINPVWLWGPYEPWQGTNGAQPDWYLGWLIGALRIMPNWELRFGGHTWIPNPFFGGVLFPSVVFAVLYAWPWFEQRFVTRDRLRHELLDRPRDNPWRTAVGVAFFTWVFTVFAAGAADRLLLSIGFPYEGQVWFFRGACVVAPLVTGGIALRVCRELRARELHPLRGWDGEEVVRTAAGGYRGGPPT</sequence>
<feature type="transmembrane region" description="Helical" evidence="6">
    <location>
        <begin position="374"/>
        <end position="393"/>
    </location>
</feature>
<dbReference type="KEGG" id="sbae:DSM104329_04787"/>
<evidence type="ECO:0000256" key="4">
    <source>
        <dbReference type="ARBA" id="ARBA00029351"/>
    </source>
</evidence>
<evidence type="ECO:0000259" key="7">
    <source>
        <dbReference type="PROSITE" id="PS51002"/>
    </source>
</evidence>
<evidence type="ECO:0000313" key="9">
    <source>
        <dbReference type="Proteomes" id="UP001162834"/>
    </source>
</evidence>
<dbReference type="GO" id="GO:0016491">
    <property type="term" value="F:oxidoreductase activity"/>
    <property type="evidence" value="ECO:0007669"/>
    <property type="project" value="InterPro"/>
</dbReference>
<comment type="cofactor">
    <cofactor evidence="1">
        <name>heme</name>
        <dbReference type="ChEBI" id="CHEBI:30413"/>
    </cofactor>
</comment>
<feature type="transmembrane region" description="Helical" evidence="6">
    <location>
        <begin position="413"/>
        <end position="434"/>
    </location>
</feature>
<accession>A0A9E6Y2I0</accession>
<gene>
    <name evidence="8" type="primary">qcrB</name>
    <name evidence="8" type="ORF">DSM104329_04787</name>
</gene>
<evidence type="ECO:0000256" key="5">
    <source>
        <dbReference type="ARBA" id="ARBA00029568"/>
    </source>
</evidence>
<dbReference type="EMBL" id="CP087164">
    <property type="protein sequence ID" value="UGS38363.1"/>
    <property type="molecule type" value="Genomic_DNA"/>
</dbReference>
<proteinExistence type="predicted"/>
<feature type="domain" description="Cytochrome b/b6 N-terminal region profile" evidence="7">
    <location>
        <begin position="13"/>
        <end position="240"/>
    </location>
</feature>
<keyword evidence="9" id="KW-1185">Reference proteome</keyword>
<dbReference type="InterPro" id="IPR005797">
    <property type="entry name" value="Cyt_b/b6_N"/>
</dbReference>
<evidence type="ECO:0000256" key="2">
    <source>
        <dbReference type="ARBA" id="ARBA00012951"/>
    </source>
</evidence>
<feature type="transmembrane region" description="Helical" evidence="6">
    <location>
        <begin position="263"/>
        <end position="282"/>
    </location>
</feature>
<dbReference type="GO" id="GO:0016020">
    <property type="term" value="C:membrane"/>
    <property type="evidence" value="ECO:0007669"/>
    <property type="project" value="InterPro"/>
</dbReference>
<feature type="transmembrane region" description="Helical" evidence="6">
    <location>
        <begin position="46"/>
        <end position="67"/>
    </location>
</feature>
<dbReference type="SUPFAM" id="SSF81342">
    <property type="entry name" value="Transmembrane di-heme cytochromes"/>
    <property type="match status" value="1"/>
</dbReference>
<dbReference type="GO" id="GO:0008121">
    <property type="term" value="F:quinol-cytochrome-c reductase activity"/>
    <property type="evidence" value="ECO:0007669"/>
    <property type="project" value="UniProtKB-EC"/>
</dbReference>
<dbReference type="PROSITE" id="PS51002">
    <property type="entry name" value="CYTB_NTER"/>
    <property type="match status" value="1"/>
</dbReference>
<name>A0A9E6Y2I0_9ACTN</name>
<dbReference type="GO" id="GO:0022904">
    <property type="term" value="P:respiratory electron transport chain"/>
    <property type="evidence" value="ECO:0007669"/>
    <property type="project" value="InterPro"/>
</dbReference>
<dbReference type="InterPro" id="IPR016174">
    <property type="entry name" value="Di-haem_cyt_TM"/>
</dbReference>
<reference evidence="8" key="1">
    <citation type="journal article" date="2022" name="Int. J. Syst. Evol. Microbiol.">
        <title>Pseudomonas aegrilactucae sp. nov. and Pseudomonas morbosilactucae sp. nov., pathogens causing bacterial rot of lettuce in Japan.</title>
        <authorList>
            <person name="Sawada H."/>
            <person name="Fujikawa T."/>
            <person name="Satou M."/>
        </authorList>
    </citation>
    <scope>NUCLEOTIDE SEQUENCE</scope>
    <source>
        <strain evidence="8">0166_1</strain>
    </source>
</reference>
<evidence type="ECO:0000256" key="1">
    <source>
        <dbReference type="ARBA" id="ARBA00001971"/>
    </source>
</evidence>
<feature type="transmembrane region" description="Helical" evidence="6">
    <location>
        <begin position="209"/>
        <end position="230"/>
    </location>
</feature>
<feature type="transmembrane region" description="Helical" evidence="6">
    <location>
        <begin position="113"/>
        <end position="134"/>
    </location>
</feature>
<feature type="transmembrane region" description="Helical" evidence="6">
    <location>
        <begin position="333"/>
        <end position="353"/>
    </location>
</feature>
<organism evidence="8 9">
    <name type="scientific">Capillimicrobium parvum</name>
    <dbReference type="NCBI Taxonomy" id="2884022"/>
    <lineage>
        <taxon>Bacteria</taxon>
        <taxon>Bacillati</taxon>
        <taxon>Actinomycetota</taxon>
        <taxon>Thermoleophilia</taxon>
        <taxon>Solirubrobacterales</taxon>
        <taxon>Capillimicrobiaceae</taxon>
        <taxon>Capillimicrobium</taxon>
    </lineage>
</organism>
<evidence type="ECO:0000256" key="3">
    <source>
        <dbReference type="ARBA" id="ARBA00016116"/>
    </source>
</evidence>
<keyword evidence="6" id="KW-1133">Transmembrane helix</keyword>
<keyword evidence="6" id="KW-0812">Transmembrane</keyword>
<dbReference type="EC" id="7.1.1.8" evidence="2"/>
<dbReference type="InterPro" id="IPR027387">
    <property type="entry name" value="Cytb/b6-like_sf"/>
</dbReference>
<evidence type="ECO:0000313" key="8">
    <source>
        <dbReference type="EMBL" id="UGS38363.1"/>
    </source>
</evidence>
<dbReference type="Pfam" id="PF13631">
    <property type="entry name" value="Cytochrom_B_N_2"/>
    <property type="match status" value="1"/>
</dbReference>